<evidence type="ECO:0000313" key="1">
    <source>
        <dbReference type="EMBL" id="UYM07711.1"/>
    </source>
</evidence>
<dbReference type="InterPro" id="IPR032025">
    <property type="entry name" value="DUF5063"/>
</dbReference>
<gene>
    <name evidence="1" type="ORF">L0C25_11775</name>
</gene>
<reference evidence="1" key="1">
    <citation type="submission" date="2022-01" db="EMBL/GenBank/DDBJ databases">
        <title>Nocardioidaceae gen. sp. A5X3R13.</title>
        <authorList>
            <person name="Lopez Marin M.A."/>
            <person name="Uhlik O."/>
        </authorList>
    </citation>
    <scope>NUCLEOTIDE SEQUENCE</scope>
    <source>
        <strain evidence="1">A5X3R13</strain>
    </source>
</reference>
<protein>
    <submittedName>
        <fullName evidence="1">DUF5063 domain-containing protein</fullName>
    </submittedName>
</protein>
<dbReference type="InterPro" id="IPR038312">
    <property type="entry name" value="DUF5063_sf"/>
</dbReference>
<keyword evidence="2" id="KW-1185">Reference proteome</keyword>
<evidence type="ECO:0000313" key="2">
    <source>
        <dbReference type="Proteomes" id="UP001164390"/>
    </source>
</evidence>
<dbReference type="EMBL" id="CP094970">
    <property type="protein sequence ID" value="UYM07711.1"/>
    <property type="molecule type" value="Genomic_DNA"/>
</dbReference>
<dbReference type="Pfam" id="PF16702">
    <property type="entry name" value="DUF5063"/>
    <property type="match status" value="1"/>
</dbReference>
<dbReference type="RefSeq" id="WP_271636685.1">
    <property type="nucleotide sequence ID" value="NZ_CP094970.1"/>
</dbReference>
<dbReference type="Gene3D" id="1.20.120.1550">
    <property type="entry name" value="Protein of unknown function DUF5063"/>
    <property type="match status" value="1"/>
</dbReference>
<dbReference type="Proteomes" id="UP001164390">
    <property type="component" value="Chromosome"/>
</dbReference>
<accession>A0AA46TLX9</accession>
<name>A0AA46TLX9_9ACTN</name>
<sequence>MTEPKSSESSALSEDVASSDIEDLGQSVADQTKSFLIAVRAMASTRELGKTIPLLLLEVSQLLLAGARLAAQVDFVPEDKYETDVGPDPDLDAIRGSLAETLSGFDEYTEVFDPYFHPPELVTSRISDDIASIAASVAHGLKHHDAGRVEEALWWWQFSYVSSWGGEASASLRALQSIISHDRLDAELDTEPEPV</sequence>
<proteinExistence type="predicted"/>
<organism evidence="1 2">
    <name type="scientific">Solicola gregarius</name>
    <dbReference type="NCBI Taxonomy" id="2908642"/>
    <lineage>
        <taxon>Bacteria</taxon>
        <taxon>Bacillati</taxon>
        <taxon>Actinomycetota</taxon>
        <taxon>Actinomycetes</taxon>
        <taxon>Propionibacteriales</taxon>
        <taxon>Nocardioidaceae</taxon>
        <taxon>Solicola</taxon>
    </lineage>
</organism>
<dbReference type="KEGG" id="sgrg:L0C25_11775"/>
<dbReference type="AlphaFoldDB" id="A0AA46TLX9"/>